<evidence type="ECO:0000313" key="1">
    <source>
        <dbReference type="EMBL" id="MBB4616779.1"/>
    </source>
</evidence>
<organism evidence="1 2">
    <name type="scientific">Sphingomonas abaci</name>
    <dbReference type="NCBI Taxonomy" id="237611"/>
    <lineage>
        <taxon>Bacteria</taxon>
        <taxon>Pseudomonadati</taxon>
        <taxon>Pseudomonadota</taxon>
        <taxon>Alphaproteobacteria</taxon>
        <taxon>Sphingomonadales</taxon>
        <taxon>Sphingomonadaceae</taxon>
        <taxon>Sphingomonas</taxon>
    </lineage>
</organism>
<comment type="caution">
    <text evidence="1">The sequence shown here is derived from an EMBL/GenBank/DDBJ whole genome shotgun (WGS) entry which is preliminary data.</text>
</comment>
<proteinExistence type="predicted"/>
<dbReference type="Proteomes" id="UP000574769">
    <property type="component" value="Unassembled WGS sequence"/>
</dbReference>
<protein>
    <submittedName>
        <fullName evidence="1">Uncharacterized protein</fullName>
    </submittedName>
</protein>
<dbReference type="RefSeq" id="WP_184111849.1">
    <property type="nucleotide sequence ID" value="NZ_JACHNY010000001.1"/>
</dbReference>
<gene>
    <name evidence="1" type="ORF">GGQ96_000885</name>
</gene>
<dbReference type="AlphaFoldDB" id="A0A7W7AGU3"/>
<name>A0A7W7AGU3_9SPHN</name>
<evidence type="ECO:0000313" key="2">
    <source>
        <dbReference type="Proteomes" id="UP000574769"/>
    </source>
</evidence>
<keyword evidence="2" id="KW-1185">Reference proteome</keyword>
<reference evidence="1 2" key="1">
    <citation type="submission" date="2020-08" db="EMBL/GenBank/DDBJ databases">
        <title>Genomic Encyclopedia of Type Strains, Phase IV (KMG-IV): sequencing the most valuable type-strain genomes for metagenomic binning, comparative biology and taxonomic classification.</title>
        <authorList>
            <person name="Goeker M."/>
        </authorList>
    </citation>
    <scope>NUCLEOTIDE SEQUENCE [LARGE SCALE GENOMIC DNA]</scope>
    <source>
        <strain evidence="1 2">DSM 15867</strain>
    </source>
</reference>
<sequence length="126" mass="13402">MNALLLAQAVATATPPLPHDWSALPAFPADIAVSAGAVTYVRAQVRDGHCTPAPSPIPASARTLVVPVAVLVGPQGSIRQIVPQAIDCPSVEQYTVGFLLSATRHPAWWTTPPAPGWYKLTPTYRW</sequence>
<accession>A0A7W7AGU3</accession>
<dbReference type="EMBL" id="JACHNY010000001">
    <property type="protein sequence ID" value="MBB4616779.1"/>
    <property type="molecule type" value="Genomic_DNA"/>
</dbReference>